<evidence type="ECO:0000313" key="3">
    <source>
        <dbReference type="EMBL" id="TDQ82928.1"/>
    </source>
</evidence>
<evidence type="ECO:0000256" key="2">
    <source>
        <dbReference type="SAM" id="Phobius"/>
    </source>
</evidence>
<feature type="region of interest" description="Disordered" evidence="1">
    <location>
        <begin position="30"/>
        <end position="55"/>
    </location>
</feature>
<sequence>MSGNWLGLIELLLVGGLVLGWAVYELRATPKPGERGKSEGGSSSRSGGSSRHPEG</sequence>
<evidence type="ECO:0000256" key="1">
    <source>
        <dbReference type="SAM" id="MobiDB-lite"/>
    </source>
</evidence>
<protein>
    <submittedName>
        <fullName evidence="3">Uncharacterized protein</fullName>
    </submittedName>
</protein>
<evidence type="ECO:0000313" key="4">
    <source>
        <dbReference type="Proteomes" id="UP000295783"/>
    </source>
</evidence>
<feature type="compositionally biased region" description="Low complexity" evidence="1">
    <location>
        <begin position="40"/>
        <end position="55"/>
    </location>
</feature>
<feature type="transmembrane region" description="Helical" evidence="2">
    <location>
        <begin position="6"/>
        <end position="24"/>
    </location>
</feature>
<reference evidence="3 4" key="1">
    <citation type="submission" date="2019-03" db="EMBL/GenBank/DDBJ databases">
        <title>Genomic Encyclopedia of Type Strains, Phase III (KMG-III): the genomes of soil and plant-associated and newly described type strains.</title>
        <authorList>
            <person name="Whitman W."/>
        </authorList>
    </citation>
    <scope>NUCLEOTIDE SEQUENCE [LARGE SCALE GENOMIC DNA]</scope>
    <source>
        <strain evidence="3 4">CGMCC 1.7660</strain>
    </source>
</reference>
<keyword evidence="2" id="KW-0472">Membrane</keyword>
<keyword evidence="4" id="KW-1185">Reference proteome</keyword>
<accession>A0A4R6WSE8</accession>
<proteinExistence type="predicted"/>
<keyword evidence="2" id="KW-0812">Transmembrane</keyword>
<organism evidence="3 4">
    <name type="scientific">Dongia mobilis</name>
    <dbReference type="NCBI Taxonomy" id="578943"/>
    <lineage>
        <taxon>Bacteria</taxon>
        <taxon>Pseudomonadati</taxon>
        <taxon>Pseudomonadota</taxon>
        <taxon>Alphaproteobacteria</taxon>
        <taxon>Rhodospirillales</taxon>
        <taxon>Dongiaceae</taxon>
        <taxon>Dongia</taxon>
    </lineage>
</organism>
<keyword evidence="2" id="KW-1133">Transmembrane helix</keyword>
<gene>
    <name evidence="3" type="ORF">A8950_1209</name>
</gene>
<dbReference type="EMBL" id="SNYW01000007">
    <property type="protein sequence ID" value="TDQ82928.1"/>
    <property type="molecule type" value="Genomic_DNA"/>
</dbReference>
<comment type="caution">
    <text evidence="3">The sequence shown here is derived from an EMBL/GenBank/DDBJ whole genome shotgun (WGS) entry which is preliminary data.</text>
</comment>
<name>A0A4R6WSE8_9PROT</name>
<dbReference type="Proteomes" id="UP000295783">
    <property type="component" value="Unassembled WGS sequence"/>
</dbReference>
<dbReference type="AlphaFoldDB" id="A0A4R6WSE8"/>